<dbReference type="OrthoDB" id="3671213at2"/>
<dbReference type="InterPro" id="IPR024344">
    <property type="entry name" value="MDMPI_metal-binding"/>
</dbReference>
<gene>
    <name evidence="3" type="ORF">GA0070624_4034</name>
</gene>
<dbReference type="InterPro" id="IPR034660">
    <property type="entry name" value="DinB/YfiT-like"/>
</dbReference>
<dbReference type="PANTHER" id="PTHR40758">
    <property type="entry name" value="CONSERVED PROTEIN"/>
    <property type="match status" value="1"/>
</dbReference>
<dbReference type="Pfam" id="PF11716">
    <property type="entry name" value="MDMPI_N"/>
    <property type="match status" value="1"/>
</dbReference>
<dbReference type="GO" id="GO:0005886">
    <property type="term" value="C:plasma membrane"/>
    <property type="evidence" value="ECO:0007669"/>
    <property type="project" value="TreeGrafter"/>
</dbReference>
<dbReference type="Proteomes" id="UP000199413">
    <property type="component" value="Unassembled WGS sequence"/>
</dbReference>
<accession>A0A1C6SLD6</accession>
<feature type="domain" description="Mycothiol-dependent maleylpyruvate isomerase metal-binding" evidence="2">
    <location>
        <begin position="12"/>
        <end position="134"/>
    </location>
</feature>
<dbReference type="PANTHER" id="PTHR40758:SF1">
    <property type="entry name" value="CONSERVED PROTEIN"/>
    <property type="match status" value="1"/>
</dbReference>
<dbReference type="AlphaFoldDB" id="A0A1C6SLD6"/>
<evidence type="ECO:0000259" key="1">
    <source>
        <dbReference type="Pfam" id="PF07398"/>
    </source>
</evidence>
<dbReference type="RefSeq" id="WP_091343286.1">
    <property type="nucleotide sequence ID" value="NZ_FMHV01000002.1"/>
</dbReference>
<evidence type="ECO:0000259" key="2">
    <source>
        <dbReference type="Pfam" id="PF11716"/>
    </source>
</evidence>
<dbReference type="STRING" id="568872.GA0070624_4034"/>
<dbReference type="SUPFAM" id="SSF109854">
    <property type="entry name" value="DinB/YfiT-like putative metalloenzymes"/>
    <property type="match status" value="1"/>
</dbReference>
<dbReference type="GO" id="GO:0046872">
    <property type="term" value="F:metal ion binding"/>
    <property type="evidence" value="ECO:0007669"/>
    <property type="project" value="InterPro"/>
</dbReference>
<name>A0A1C6SLD6_9ACTN</name>
<reference evidence="4" key="1">
    <citation type="submission" date="2016-06" db="EMBL/GenBank/DDBJ databases">
        <authorList>
            <person name="Varghese N."/>
            <person name="Submissions Spin"/>
        </authorList>
    </citation>
    <scope>NUCLEOTIDE SEQUENCE [LARGE SCALE GENOMIC DNA]</scope>
    <source>
        <strain evidence="4">DSM 45431</strain>
    </source>
</reference>
<dbReference type="NCBIfam" id="TIGR03083">
    <property type="entry name" value="maleylpyruvate isomerase family mycothiol-dependent enzyme"/>
    <property type="match status" value="1"/>
</dbReference>
<dbReference type="EMBL" id="FMHV01000002">
    <property type="protein sequence ID" value="SCL30232.1"/>
    <property type="molecule type" value="Genomic_DNA"/>
</dbReference>
<dbReference type="InterPro" id="IPR010872">
    <property type="entry name" value="MDMPI_C-term_domain"/>
</dbReference>
<evidence type="ECO:0000313" key="3">
    <source>
        <dbReference type="EMBL" id="SCL30232.1"/>
    </source>
</evidence>
<dbReference type="Pfam" id="PF07398">
    <property type="entry name" value="MDMPI_C"/>
    <property type="match status" value="1"/>
</dbReference>
<dbReference type="InterPro" id="IPR017517">
    <property type="entry name" value="Maleyloyr_isom"/>
</dbReference>
<sequence length="255" mass="27717">MSTHLSLEDHLAALVRSGAALREAAAAAGFDATVPTCPGWDVTELVTHQGMVHRWAAANLRGDTDHDTSASQAEGKAAADLLRWYSDGLAALVDTLHATAEDAQAMVFLKDAPPPRRFWARRQAHETTIHSVDAISAVHGRWPRASDVDIDPVLAADGIDELLTGFITRGTGRLHSAEPYTVLVRIDDTGHAWTVRISEGPIVTTPVEADRADVVFSGSAVQVYLSLWNRADEIATEGRSDVVDQWRSQIQIRWS</sequence>
<proteinExistence type="predicted"/>
<feature type="domain" description="MDMPI C-terminal" evidence="1">
    <location>
        <begin position="154"/>
        <end position="243"/>
    </location>
</feature>
<organism evidence="3 4">
    <name type="scientific">Micromonospora rhizosphaerae</name>
    <dbReference type="NCBI Taxonomy" id="568872"/>
    <lineage>
        <taxon>Bacteria</taxon>
        <taxon>Bacillati</taxon>
        <taxon>Actinomycetota</taxon>
        <taxon>Actinomycetes</taxon>
        <taxon>Micromonosporales</taxon>
        <taxon>Micromonosporaceae</taxon>
        <taxon>Micromonospora</taxon>
    </lineage>
</organism>
<keyword evidence="4" id="KW-1185">Reference proteome</keyword>
<evidence type="ECO:0000313" key="4">
    <source>
        <dbReference type="Proteomes" id="UP000199413"/>
    </source>
</evidence>
<protein>
    <submittedName>
        <fullName evidence="3">TIGR03083 family protein</fullName>
    </submittedName>
</protein>